<dbReference type="InterPro" id="IPR037019">
    <property type="entry name" value="Glyco_hydro_7_sf"/>
</dbReference>
<feature type="non-terminal residue" evidence="10">
    <location>
        <position position="1"/>
    </location>
</feature>
<dbReference type="InterPro" id="IPR013320">
    <property type="entry name" value="ConA-like_dom_sf"/>
</dbReference>
<evidence type="ECO:0000256" key="9">
    <source>
        <dbReference type="RuleBase" id="RU361164"/>
    </source>
</evidence>
<dbReference type="InterPro" id="IPR001722">
    <property type="entry name" value="Glyco_hydro_7"/>
</dbReference>
<evidence type="ECO:0000256" key="3">
    <source>
        <dbReference type="ARBA" id="ARBA00022729"/>
    </source>
</evidence>
<dbReference type="AlphaFoldDB" id="A0AAD6Z288"/>
<evidence type="ECO:0000256" key="2">
    <source>
        <dbReference type="ARBA" id="ARBA00006044"/>
    </source>
</evidence>
<reference evidence="10" key="1">
    <citation type="submission" date="2023-03" db="EMBL/GenBank/DDBJ databases">
        <title>Massive genome expansion in bonnet fungi (Mycena s.s.) driven by repeated elements and novel gene families across ecological guilds.</title>
        <authorList>
            <consortium name="Lawrence Berkeley National Laboratory"/>
            <person name="Harder C.B."/>
            <person name="Miyauchi S."/>
            <person name="Viragh M."/>
            <person name="Kuo A."/>
            <person name="Thoen E."/>
            <person name="Andreopoulos B."/>
            <person name="Lu D."/>
            <person name="Skrede I."/>
            <person name="Drula E."/>
            <person name="Henrissat B."/>
            <person name="Morin E."/>
            <person name="Kohler A."/>
            <person name="Barry K."/>
            <person name="LaButti K."/>
            <person name="Morin E."/>
            <person name="Salamov A."/>
            <person name="Lipzen A."/>
            <person name="Mereny Z."/>
            <person name="Hegedus B."/>
            <person name="Baldrian P."/>
            <person name="Stursova M."/>
            <person name="Weitz H."/>
            <person name="Taylor A."/>
            <person name="Grigoriev I.V."/>
            <person name="Nagy L.G."/>
            <person name="Martin F."/>
            <person name="Kauserud H."/>
        </authorList>
    </citation>
    <scope>NUCLEOTIDE SEQUENCE</scope>
    <source>
        <strain evidence="10">CBHHK002</strain>
    </source>
</reference>
<keyword evidence="8 9" id="KW-0624">Polysaccharide degradation</keyword>
<dbReference type="PRINTS" id="PR00734">
    <property type="entry name" value="GLHYDRLASE7"/>
</dbReference>
<dbReference type="SUPFAM" id="SSF49899">
    <property type="entry name" value="Concanavalin A-like lectins/glucanases"/>
    <property type="match status" value="1"/>
</dbReference>
<keyword evidence="7 9" id="KW-0326">Glycosidase</keyword>
<evidence type="ECO:0000256" key="8">
    <source>
        <dbReference type="ARBA" id="ARBA00023326"/>
    </source>
</evidence>
<name>A0AAD6Z288_9AGAR</name>
<dbReference type="GO" id="GO:0030245">
    <property type="term" value="P:cellulose catabolic process"/>
    <property type="evidence" value="ECO:0007669"/>
    <property type="project" value="UniProtKB-KW"/>
</dbReference>
<dbReference type="PANTHER" id="PTHR33753:SF2">
    <property type="entry name" value="GLYCOSIDE HYDROLASE FAMILY 7 PROTEIN"/>
    <property type="match status" value="1"/>
</dbReference>
<evidence type="ECO:0000313" key="11">
    <source>
        <dbReference type="Proteomes" id="UP001218218"/>
    </source>
</evidence>
<proteinExistence type="inferred from homology"/>
<comment type="catalytic activity">
    <reaction evidence="1">
        <text>Hydrolysis of (1-&gt;4)-beta-D-glucosidic linkages in cellulose and cellotetraose, releasing cellobiose from the non-reducing ends of the chains.</text>
        <dbReference type="EC" id="3.2.1.91"/>
    </reaction>
</comment>
<dbReference type="Gene3D" id="2.70.100.10">
    <property type="entry name" value="Glycoside hydrolase, family 7, domain"/>
    <property type="match status" value="1"/>
</dbReference>
<feature type="non-terminal residue" evidence="10">
    <location>
        <position position="74"/>
    </location>
</feature>
<dbReference type="Proteomes" id="UP001218218">
    <property type="component" value="Unassembled WGS sequence"/>
</dbReference>
<comment type="caution">
    <text evidence="10">The sequence shown here is derived from an EMBL/GenBank/DDBJ whole genome shotgun (WGS) entry which is preliminary data.</text>
</comment>
<keyword evidence="4 9" id="KW-0378">Hydrolase</keyword>
<keyword evidence="3" id="KW-0732">Signal</keyword>
<dbReference type="EMBL" id="JARIHO010000106">
    <property type="protein sequence ID" value="KAJ7303450.1"/>
    <property type="molecule type" value="Genomic_DNA"/>
</dbReference>
<dbReference type="EC" id="3.2.1.-" evidence="9"/>
<organism evidence="10 11">
    <name type="scientific">Mycena albidolilacea</name>
    <dbReference type="NCBI Taxonomy" id="1033008"/>
    <lineage>
        <taxon>Eukaryota</taxon>
        <taxon>Fungi</taxon>
        <taxon>Dikarya</taxon>
        <taxon>Basidiomycota</taxon>
        <taxon>Agaricomycotina</taxon>
        <taxon>Agaricomycetes</taxon>
        <taxon>Agaricomycetidae</taxon>
        <taxon>Agaricales</taxon>
        <taxon>Marasmiineae</taxon>
        <taxon>Mycenaceae</taxon>
        <taxon>Mycena</taxon>
    </lineage>
</organism>
<evidence type="ECO:0000256" key="5">
    <source>
        <dbReference type="ARBA" id="ARBA00023001"/>
    </source>
</evidence>
<keyword evidence="11" id="KW-1185">Reference proteome</keyword>
<evidence type="ECO:0000256" key="7">
    <source>
        <dbReference type="ARBA" id="ARBA00023295"/>
    </source>
</evidence>
<evidence type="ECO:0000256" key="1">
    <source>
        <dbReference type="ARBA" id="ARBA00001641"/>
    </source>
</evidence>
<evidence type="ECO:0000313" key="10">
    <source>
        <dbReference type="EMBL" id="KAJ7303450.1"/>
    </source>
</evidence>
<dbReference type="GO" id="GO:0016162">
    <property type="term" value="F:cellulose 1,4-beta-cellobiosidase activity"/>
    <property type="evidence" value="ECO:0007669"/>
    <property type="project" value="UniProtKB-EC"/>
</dbReference>
<comment type="similarity">
    <text evidence="2 9">Belongs to the glycosyl hydrolase 7 (cellulase C) family.</text>
</comment>
<evidence type="ECO:0000256" key="6">
    <source>
        <dbReference type="ARBA" id="ARBA00023277"/>
    </source>
</evidence>
<dbReference type="PANTHER" id="PTHR33753">
    <property type="entry name" value="1,4-BETA-D-GLUCAN CELLOBIOHYDROLASE B"/>
    <property type="match status" value="1"/>
</dbReference>
<evidence type="ECO:0000256" key="4">
    <source>
        <dbReference type="ARBA" id="ARBA00022801"/>
    </source>
</evidence>
<dbReference type="Pfam" id="PF00840">
    <property type="entry name" value="Glyco_hydro_7"/>
    <property type="match status" value="1"/>
</dbReference>
<sequence length="74" mass="7843">PCGLNGALHFTQMDADSGVAKSNESNRAGVKYGTGYCDAQCPKDINFINGIANLHGWAPISPLLGTCCPEMDVW</sequence>
<keyword evidence="6" id="KW-0119">Carbohydrate metabolism</keyword>
<keyword evidence="5 9" id="KW-0136">Cellulose degradation</keyword>
<accession>A0AAD6Z288</accession>
<protein>
    <recommendedName>
        <fullName evidence="9">Glucanase</fullName>
        <ecNumber evidence="9">3.2.1.-</ecNumber>
    </recommendedName>
</protein>
<gene>
    <name evidence="10" type="ORF">DFH08DRAFT_671275</name>
</gene>